<keyword evidence="3" id="KW-0813">Transport</keyword>
<dbReference type="PANTHER" id="PTHR34979:SF1">
    <property type="entry name" value="INNER MEMBRANE PROTEIN YGAZ"/>
    <property type="match status" value="1"/>
</dbReference>
<evidence type="ECO:0000256" key="3">
    <source>
        <dbReference type="ARBA" id="ARBA00022448"/>
    </source>
</evidence>
<keyword evidence="6 8" id="KW-1133">Transmembrane helix</keyword>
<comment type="caution">
    <text evidence="9">The sequence shown here is derived from an EMBL/GenBank/DDBJ whole genome shotgun (WGS) entry which is preliminary data.</text>
</comment>
<reference evidence="9 10" key="1">
    <citation type="submission" date="2020-07" db="EMBL/GenBank/DDBJ databases">
        <title>Sequencing the genomes of 1000 actinobacteria strains.</title>
        <authorList>
            <person name="Klenk H.-P."/>
        </authorList>
    </citation>
    <scope>NUCLEOTIDE SEQUENCE [LARGE SCALE GENOMIC DNA]</scope>
    <source>
        <strain evidence="9 10">DSM 102047</strain>
    </source>
</reference>
<feature type="transmembrane region" description="Helical" evidence="8">
    <location>
        <begin position="21"/>
        <end position="40"/>
    </location>
</feature>
<keyword evidence="5 8" id="KW-0812">Transmembrane</keyword>
<evidence type="ECO:0000256" key="5">
    <source>
        <dbReference type="ARBA" id="ARBA00022692"/>
    </source>
</evidence>
<dbReference type="EMBL" id="JACBYQ010000001">
    <property type="protein sequence ID" value="NYE95188.1"/>
    <property type="molecule type" value="Genomic_DNA"/>
</dbReference>
<gene>
    <name evidence="9" type="ORF">FHU41_001409</name>
</gene>
<keyword evidence="10" id="KW-1185">Reference proteome</keyword>
<dbReference type="RefSeq" id="WP_179388865.1">
    <property type="nucleotide sequence ID" value="NZ_JACBYQ010000001.1"/>
</dbReference>
<evidence type="ECO:0000256" key="8">
    <source>
        <dbReference type="SAM" id="Phobius"/>
    </source>
</evidence>
<protein>
    <submittedName>
        <fullName evidence="9">4-azaleucine resistance transporter AzlC</fullName>
    </submittedName>
</protein>
<evidence type="ECO:0000313" key="10">
    <source>
        <dbReference type="Proteomes" id="UP000521748"/>
    </source>
</evidence>
<name>A0A7Y9LTA7_9MICC</name>
<evidence type="ECO:0000256" key="1">
    <source>
        <dbReference type="ARBA" id="ARBA00004651"/>
    </source>
</evidence>
<keyword evidence="4" id="KW-1003">Cell membrane</keyword>
<evidence type="ECO:0000256" key="4">
    <source>
        <dbReference type="ARBA" id="ARBA00022475"/>
    </source>
</evidence>
<dbReference type="Pfam" id="PF03591">
    <property type="entry name" value="AzlC"/>
    <property type="match status" value="1"/>
</dbReference>
<evidence type="ECO:0000256" key="7">
    <source>
        <dbReference type="ARBA" id="ARBA00023136"/>
    </source>
</evidence>
<feature type="transmembrane region" description="Helical" evidence="8">
    <location>
        <begin position="133"/>
        <end position="157"/>
    </location>
</feature>
<evidence type="ECO:0000256" key="6">
    <source>
        <dbReference type="ARBA" id="ARBA00022989"/>
    </source>
</evidence>
<keyword evidence="7 8" id="KW-0472">Membrane</keyword>
<dbReference type="AlphaFoldDB" id="A0A7Y9LTA7"/>
<evidence type="ECO:0000313" key="9">
    <source>
        <dbReference type="EMBL" id="NYE95188.1"/>
    </source>
</evidence>
<feature type="transmembrane region" description="Helical" evidence="8">
    <location>
        <begin position="163"/>
        <end position="181"/>
    </location>
</feature>
<comment type="similarity">
    <text evidence="2">Belongs to the AzlC family.</text>
</comment>
<organism evidence="9 10">
    <name type="scientific">Psychromicrobium silvestre</name>
    <dbReference type="NCBI Taxonomy" id="1645614"/>
    <lineage>
        <taxon>Bacteria</taxon>
        <taxon>Bacillati</taxon>
        <taxon>Actinomycetota</taxon>
        <taxon>Actinomycetes</taxon>
        <taxon>Micrococcales</taxon>
        <taxon>Micrococcaceae</taxon>
        <taxon>Psychromicrobium</taxon>
    </lineage>
</organism>
<dbReference type="Proteomes" id="UP000521748">
    <property type="component" value="Unassembled WGS sequence"/>
</dbReference>
<feature type="transmembrane region" description="Helical" evidence="8">
    <location>
        <begin position="193"/>
        <end position="226"/>
    </location>
</feature>
<proteinExistence type="inferred from homology"/>
<dbReference type="GO" id="GO:0005886">
    <property type="term" value="C:plasma membrane"/>
    <property type="evidence" value="ECO:0007669"/>
    <property type="project" value="UniProtKB-SubCell"/>
</dbReference>
<evidence type="ECO:0000256" key="2">
    <source>
        <dbReference type="ARBA" id="ARBA00010735"/>
    </source>
</evidence>
<sequence length="239" mass="25095">MRSIWRTSLSGPLDRALVRNIALVCLADALVGVSFGAIAVSTGLPLWVPVMLSLVVFAGASQFIFIGLVASGGNPFAAMLAGLLVNMRHVPLGFAVADAFGERLRDRLFGSYLMADETVAFTMTQQGTEKRRAAYWLCGIGLFLCWNLGTLLGAYGGGFIKDTNVLGLDAAFPAVLLALLLPSLTDAAIRRAAAIGAAIALVTSPFLPAGMPVILALVGVLAAWPFKSPEAPLEHRSQP</sequence>
<dbReference type="PANTHER" id="PTHR34979">
    <property type="entry name" value="INNER MEMBRANE PROTEIN YGAZ"/>
    <property type="match status" value="1"/>
</dbReference>
<accession>A0A7Y9LTA7</accession>
<comment type="subcellular location">
    <subcellularLocation>
        <location evidence="1">Cell membrane</location>
        <topology evidence="1">Multi-pass membrane protein</topology>
    </subcellularLocation>
</comment>
<dbReference type="InterPro" id="IPR011606">
    <property type="entry name" value="Brnchd-chn_aa_trnsp_permease"/>
</dbReference>
<dbReference type="GO" id="GO:1903785">
    <property type="term" value="P:L-valine transmembrane transport"/>
    <property type="evidence" value="ECO:0007669"/>
    <property type="project" value="TreeGrafter"/>
</dbReference>